<evidence type="ECO:0000313" key="3">
    <source>
        <dbReference type="Proteomes" id="UP000218775"/>
    </source>
</evidence>
<gene>
    <name evidence="2" type="ORF">COB21_04805</name>
</gene>
<dbReference type="EMBL" id="NVUK01000033">
    <property type="protein sequence ID" value="PCI76149.1"/>
    <property type="molecule type" value="Genomic_DNA"/>
</dbReference>
<organism evidence="2 3">
    <name type="scientific">Aerophobetes bacterium</name>
    <dbReference type="NCBI Taxonomy" id="2030807"/>
    <lineage>
        <taxon>Bacteria</taxon>
        <taxon>Candidatus Aerophobota</taxon>
    </lineage>
</organism>
<comment type="caution">
    <text evidence="2">The sequence shown here is derived from an EMBL/GenBank/DDBJ whole genome shotgun (WGS) entry which is preliminary data.</text>
</comment>
<feature type="region of interest" description="Disordered" evidence="1">
    <location>
        <begin position="82"/>
        <end position="104"/>
    </location>
</feature>
<protein>
    <submittedName>
        <fullName evidence="2">Uncharacterized protein</fullName>
    </submittedName>
</protein>
<name>A0A2A4X242_UNCAE</name>
<evidence type="ECO:0000313" key="2">
    <source>
        <dbReference type="EMBL" id="PCI76149.1"/>
    </source>
</evidence>
<dbReference type="AlphaFoldDB" id="A0A2A4X242"/>
<proteinExistence type="predicted"/>
<sequence>MSTVHNNVPAAVNPAAAPVEAAAAATTDARVTNVAAQALQAPAAPAIPVATLEVHPFAAAFDPSERIAARRLPVAVRITEQGTSASTRRRQNTDIHIGPEGNNRVTRRRAGIAASADGVHIYRTGGLTGGMQNALVRRDAHAEDRAERSPFQVFKDALRSPTERARVNRVRAHRRSLRTTALALPNNNACRAFLIGKAYHGQIGSVRRDGDGIVNTGMEITVVKRDTDEGHAAAHLVNKILADDIFSTSTIRRYVEHQAMQDDHEMRR</sequence>
<accession>A0A2A4X242</accession>
<reference evidence="3" key="1">
    <citation type="submission" date="2017-08" db="EMBL/GenBank/DDBJ databases">
        <title>A dynamic microbial community with high functional redundancy inhabits the cold, oxic subseafloor aquifer.</title>
        <authorList>
            <person name="Tully B.J."/>
            <person name="Wheat C.G."/>
            <person name="Glazer B.T."/>
            <person name="Huber J.A."/>
        </authorList>
    </citation>
    <scope>NUCLEOTIDE SEQUENCE [LARGE SCALE GENOMIC DNA]</scope>
</reference>
<dbReference type="Proteomes" id="UP000218775">
    <property type="component" value="Unassembled WGS sequence"/>
</dbReference>
<evidence type="ECO:0000256" key="1">
    <source>
        <dbReference type="SAM" id="MobiDB-lite"/>
    </source>
</evidence>